<keyword evidence="5" id="KW-1185">Reference proteome</keyword>
<dbReference type="InterPro" id="IPR049900">
    <property type="entry name" value="PKS_mFAS_DH"/>
</dbReference>
<dbReference type="AlphaFoldDB" id="A0A7I7LD11"/>
<name>A0A7I7LD11_9MYCO</name>
<dbReference type="InterPro" id="IPR049552">
    <property type="entry name" value="PKS_DH_N"/>
</dbReference>
<evidence type="ECO:0000259" key="3">
    <source>
        <dbReference type="PROSITE" id="PS52019"/>
    </source>
</evidence>
<dbReference type="InterPro" id="IPR042104">
    <property type="entry name" value="PKS_dehydratase_sf"/>
</dbReference>
<dbReference type="PANTHER" id="PTHR43775:SF51">
    <property type="entry name" value="INACTIVE PHENOLPHTHIOCEROL SYNTHESIS POLYKETIDE SYNTHASE TYPE I PKS1-RELATED"/>
    <property type="match status" value="1"/>
</dbReference>
<dbReference type="EMBL" id="AP022572">
    <property type="protein sequence ID" value="BBX57678.1"/>
    <property type="molecule type" value="Genomic_DNA"/>
</dbReference>
<keyword evidence="1" id="KW-0808">Transferase</keyword>
<reference evidence="4 5" key="1">
    <citation type="journal article" date="2019" name="Emerg. Microbes Infect.">
        <title>Comprehensive subspecies identification of 175 nontuberculous mycobacteria species based on 7547 genomic profiles.</title>
        <authorList>
            <person name="Matsumoto Y."/>
            <person name="Kinjo T."/>
            <person name="Motooka D."/>
            <person name="Nabeya D."/>
            <person name="Jung N."/>
            <person name="Uechi K."/>
            <person name="Horii T."/>
            <person name="Iida T."/>
            <person name="Fujita J."/>
            <person name="Nakamura S."/>
        </authorList>
    </citation>
    <scope>NUCLEOTIDE SEQUENCE [LARGE SCALE GENOMIC DNA]</scope>
    <source>
        <strain evidence="4 5">JCM 12657</strain>
    </source>
</reference>
<feature type="region of interest" description="N-terminal hotdog fold" evidence="2">
    <location>
        <begin position="1"/>
        <end position="106"/>
    </location>
</feature>
<dbReference type="SMART" id="SM00826">
    <property type="entry name" value="PKS_DH"/>
    <property type="match status" value="1"/>
</dbReference>
<dbReference type="GO" id="GO:0006633">
    <property type="term" value="P:fatty acid biosynthetic process"/>
    <property type="evidence" value="ECO:0007669"/>
    <property type="project" value="TreeGrafter"/>
</dbReference>
<dbReference type="PROSITE" id="PS52019">
    <property type="entry name" value="PKS_MFAS_DH"/>
    <property type="match status" value="1"/>
</dbReference>
<feature type="active site" description="Proton acceptor; for dehydratase activity" evidence="2">
    <location>
        <position position="12"/>
    </location>
</feature>
<feature type="region of interest" description="C-terminal hotdog fold" evidence="2">
    <location>
        <begin position="116"/>
        <end position="259"/>
    </location>
</feature>
<sequence>MALGVQGWLGAHRVGDVVVLPGTFFVDMALAFGDYVGCPAVAELVLHAPLVLAEDTPTDIQIGVAGADGGARRAFNVHARTGTGHRGETVWVLHASGILAAEPAAAGQPPMAALPVTEFDVADFYERLADRGLHYGPPFCSVLGIGHEPADPDHIYAEVALPAGTDITGYGIHPALLDAALHPMAAALGAGADSESAAVRLPFVLSGVTLHATAATRLQVWLTRSSVDTFTLYASDPAGAPVISIDTIVVRALPDLATLTPPTTATSSGRGLWELA</sequence>
<feature type="active site" description="Proton donor; for dehydratase activity" evidence="2">
    <location>
        <position position="178"/>
    </location>
</feature>
<dbReference type="InterPro" id="IPR049551">
    <property type="entry name" value="PKS_DH_C"/>
</dbReference>
<dbReference type="Proteomes" id="UP000467164">
    <property type="component" value="Chromosome"/>
</dbReference>
<evidence type="ECO:0000256" key="2">
    <source>
        <dbReference type="PROSITE-ProRule" id="PRU01363"/>
    </source>
</evidence>
<dbReference type="Gene3D" id="3.10.129.110">
    <property type="entry name" value="Polyketide synthase dehydratase"/>
    <property type="match status" value="1"/>
</dbReference>
<accession>A0A7I7LD11</accession>
<dbReference type="Pfam" id="PF21089">
    <property type="entry name" value="PKS_DH_N"/>
    <property type="match status" value="1"/>
</dbReference>
<organism evidence="4 5">
    <name type="scientific">Mycobacterium shottsii</name>
    <dbReference type="NCBI Taxonomy" id="133549"/>
    <lineage>
        <taxon>Bacteria</taxon>
        <taxon>Bacillati</taxon>
        <taxon>Actinomycetota</taxon>
        <taxon>Actinomycetes</taxon>
        <taxon>Mycobacteriales</taxon>
        <taxon>Mycobacteriaceae</taxon>
        <taxon>Mycobacterium</taxon>
        <taxon>Mycobacterium ulcerans group</taxon>
    </lineage>
</organism>
<dbReference type="KEGG" id="msho:MSHO_30230"/>
<gene>
    <name evidence="4" type="ORF">MSHO_30230</name>
</gene>
<dbReference type="InterPro" id="IPR020807">
    <property type="entry name" value="PKS_DH"/>
</dbReference>
<dbReference type="GO" id="GO:0004312">
    <property type="term" value="F:fatty acid synthase activity"/>
    <property type="evidence" value="ECO:0007669"/>
    <property type="project" value="TreeGrafter"/>
</dbReference>
<proteinExistence type="predicted"/>
<dbReference type="Pfam" id="PF14765">
    <property type="entry name" value="PS-DH"/>
    <property type="match status" value="1"/>
</dbReference>
<evidence type="ECO:0000313" key="5">
    <source>
        <dbReference type="Proteomes" id="UP000467164"/>
    </source>
</evidence>
<protein>
    <recommendedName>
        <fullName evidence="3">PKS/mFAS DH domain-containing protein</fullName>
    </recommendedName>
</protein>
<dbReference type="InterPro" id="IPR050091">
    <property type="entry name" value="PKS_NRPS_Biosynth_Enz"/>
</dbReference>
<evidence type="ECO:0000313" key="4">
    <source>
        <dbReference type="EMBL" id="BBX57678.1"/>
    </source>
</evidence>
<dbReference type="PANTHER" id="PTHR43775">
    <property type="entry name" value="FATTY ACID SYNTHASE"/>
    <property type="match status" value="1"/>
</dbReference>
<evidence type="ECO:0000256" key="1">
    <source>
        <dbReference type="ARBA" id="ARBA00022679"/>
    </source>
</evidence>
<feature type="domain" description="PKS/mFAS DH" evidence="3">
    <location>
        <begin position="1"/>
        <end position="259"/>
    </location>
</feature>